<reference evidence="1 2" key="1">
    <citation type="submission" date="2018-12" db="EMBL/GenBank/DDBJ databases">
        <title>Deinococcus radiophilus ATCC 27603 genome sequencing and assembly.</title>
        <authorList>
            <person name="Maclea K.S."/>
            <person name="Maynard C.R."/>
        </authorList>
    </citation>
    <scope>NUCLEOTIDE SEQUENCE [LARGE SCALE GENOMIC DNA]</scope>
    <source>
        <strain evidence="1 2">ATCC 27603</strain>
    </source>
</reference>
<dbReference type="SUPFAM" id="SSF109854">
    <property type="entry name" value="DinB/YfiT-like putative metalloenzymes"/>
    <property type="match status" value="1"/>
</dbReference>
<dbReference type="AlphaFoldDB" id="A0A431VQ86"/>
<protein>
    <submittedName>
        <fullName evidence="1">DUF664 domain-containing protein</fullName>
    </submittedName>
</protein>
<name>A0A431VQ86_9DEIO</name>
<organism evidence="1 2">
    <name type="scientific">Deinococcus radiophilus</name>
    <dbReference type="NCBI Taxonomy" id="32062"/>
    <lineage>
        <taxon>Bacteria</taxon>
        <taxon>Thermotogati</taxon>
        <taxon>Deinococcota</taxon>
        <taxon>Deinococci</taxon>
        <taxon>Deinococcales</taxon>
        <taxon>Deinococcaceae</taxon>
        <taxon>Deinococcus</taxon>
    </lineage>
</organism>
<gene>
    <name evidence="1" type="ORF">EJ104_11095</name>
</gene>
<comment type="caution">
    <text evidence="1">The sequence shown here is derived from an EMBL/GenBank/DDBJ whole genome shotgun (WGS) entry which is preliminary data.</text>
</comment>
<proteinExistence type="predicted"/>
<sequence length="182" mass="20340">MKALPLSYSDHFQPGNLEGFSPQISLLVHSLEYVRTNTLHAVNGLSTAELDTQVLPGGNTIGMLLAHFAGTEHGYGRLTFDGRTDGFDRPENVLGEAGRAAFQGQELDFYLARMAQVRAQTLAELSQRDDDWLSAGLPPELDLFGVPTNHHWCWFHVMEDELRHQGQITILRKELERRAADA</sequence>
<dbReference type="Proteomes" id="UP000277766">
    <property type="component" value="Unassembled WGS sequence"/>
</dbReference>
<dbReference type="RefSeq" id="WP_126352834.1">
    <property type="nucleotide sequence ID" value="NZ_CP086381.1"/>
</dbReference>
<evidence type="ECO:0000313" key="2">
    <source>
        <dbReference type="Proteomes" id="UP000277766"/>
    </source>
</evidence>
<accession>A0A431VQ86</accession>
<evidence type="ECO:0000313" key="1">
    <source>
        <dbReference type="EMBL" id="RTR25361.1"/>
    </source>
</evidence>
<dbReference type="EMBL" id="RXPE01000029">
    <property type="protein sequence ID" value="RTR25361.1"/>
    <property type="molecule type" value="Genomic_DNA"/>
</dbReference>
<dbReference type="InterPro" id="IPR034660">
    <property type="entry name" value="DinB/YfiT-like"/>
</dbReference>
<keyword evidence="2" id="KW-1185">Reference proteome</keyword>
<dbReference type="OrthoDB" id="117483at2"/>
<dbReference type="Pfam" id="PF04978">
    <property type="entry name" value="MST"/>
    <property type="match status" value="1"/>
</dbReference>
<dbReference type="InterPro" id="IPR007061">
    <property type="entry name" value="MST-like"/>
</dbReference>
<dbReference type="Gene3D" id="1.20.120.450">
    <property type="entry name" value="dinb family like domain"/>
    <property type="match status" value="1"/>
</dbReference>